<name>A0A2H3AUN5_9AGAR</name>
<evidence type="ECO:0000313" key="2">
    <source>
        <dbReference type="EMBL" id="PBK58612.1"/>
    </source>
</evidence>
<evidence type="ECO:0000256" key="1">
    <source>
        <dbReference type="SAM" id="SignalP"/>
    </source>
</evidence>
<gene>
    <name evidence="2" type="ORF">ARMSODRAFT_1028109</name>
</gene>
<feature type="chain" id="PRO_5013809847" evidence="1">
    <location>
        <begin position="24"/>
        <end position="157"/>
    </location>
</feature>
<evidence type="ECO:0000313" key="3">
    <source>
        <dbReference type="Proteomes" id="UP000218334"/>
    </source>
</evidence>
<sequence length="157" mass="16817">MFFRILALLSFISLAILNSLVDSAGFNDFCADLDTLTEKVLFSDAKTVDSDIKNANDTCPTTVLSEAQGQIVLSEVSDLKSPLLNVCNCVIASRDNFNKLGLTTAVGPIVKEVDADGNTLMNKVLGCTPDGSQAEMEAEHKDIVAALQKVDEAYNVN</sequence>
<dbReference type="AlphaFoldDB" id="A0A2H3AUN5"/>
<protein>
    <submittedName>
        <fullName evidence="2">Uncharacterized protein</fullName>
    </submittedName>
</protein>
<feature type="signal peptide" evidence="1">
    <location>
        <begin position="1"/>
        <end position="23"/>
    </location>
</feature>
<keyword evidence="3" id="KW-1185">Reference proteome</keyword>
<dbReference type="EMBL" id="KZ293532">
    <property type="protein sequence ID" value="PBK58612.1"/>
    <property type="molecule type" value="Genomic_DNA"/>
</dbReference>
<reference evidence="3" key="1">
    <citation type="journal article" date="2017" name="Nat. Ecol. Evol.">
        <title>Genome expansion and lineage-specific genetic innovations in the forest pathogenic fungi Armillaria.</title>
        <authorList>
            <person name="Sipos G."/>
            <person name="Prasanna A.N."/>
            <person name="Walter M.C."/>
            <person name="O'Connor E."/>
            <person name="Balint B."/>
            <person name="Krizsan K."/>
            <person name="Kiss B."/>
            <person name="Hess J."/>
            <person name="Varga T."/>
            <person name="Slot J."/>
            <person name="Riley R."/>
            <person name="Boka B."/>
            <person name="Rigling D."/>
            <person name="Barry K."/>
            <person name="Lee J."/>
            <person name="Mihaltcheva S."/>
            <person name="LaButti K."/>
            <person name="Lipzen A."/>
            <person name="Waldron R."/>
            <person name="Moloney N.M."/>
            <person name="Sperisen C."/>
            <person name="Kredics L."/>
            <person name="Vagvoelgyi C."/>
            <person name="Patrignani A."/>
            <person name="Fitzpatrick D."/>
            <person name="Nagy I."/>
            <person name="Doyle S."/>
            <person name="Anderson J.B."/>
            <person name="Grigoriev I.V."/>
            <person name="Gueldener U."/>
            <person name="Muensterkoetter M."/>
            <person name="Nagy L.G."/>
        </authorList>
    </citation>
    <scope>NUCLEOTIDE SEQUENCE [LARGE SCALE GENOMIC DNA]</scope>
    <source>
        <strain evidence="3">28-4</strain>
    </source>
</reference>
<dbReference type="Proteomes" id="UP000218334">
    <property type="component" value="Unassembled WGS sequence"/>
</dbReference>
<accession>A0A2H3AUN5</accession>
<keyword evidence="1" id="KW-0732">Signal</keyword>
<proteinExistence type="predicted"/>
<organism evidence="2 3">
    <name type="scientific">Armillaria solidipes</name>
    <dbReference type="NCBI Taxonomy" id="1076256"/>
    <lineage>
        <taxon>Eukaryota</taxon>
        <taxon>Fungi</taxon>
        <taxon>Dikarya</taxon>
        <taxon>Basidiomycota</taxon>
        <taxon>Agaricomycotina</taxon>
        <taxon>Agaricomycetes</taxon>
        <taxon>Agaricomycetidae</taxon>
        <taxon>Agaricales</taxon>
        <taxon>Marasmiineae</taxon>
        <taxon>Physalacriaceae</taxon>
        <taxon>Armillaria</taxon>
    </lineage>
</organism>